<evidence type="ECO:0000313" key="13">
    <source>
        <dbReference type="EMBL" id="MFD1062149.1"/>
    </source>
</evidence>
<keyword evidence="11" id="KW-0413">Isomerase</keyword>
<dbReference type="Proteomes" id="UP001597013">
    <property type="component" value="Unassembled WGS sequence"/>
</dbReference>
<dbReference type="SUPFAM" id="SSF54534">
    <property type="entry name" value="FKBP-like"/>
    <property type="match status" value="1"/>
</dbReference>
<comment type="similarity">
    <text evidence="8">Belongs to the PpiD chaperone family.</text>
</comment>
<evidence type="ECO:0000256" key="4">
    <source>
        <dbReference type="ARBA" id="ARBA00022692"/>
    </source>
</evidence>
<dbReference type="PANTHER" id="PTHR47529">
    <property type="entry name" value="PEPTIDYL-PROLYL CIS-TRANS ISOMERASE D"/>
    <property type="match status" value="1"/>
</dbReference>
<dbReference type="InterPro" id="IPR046357">
    <property type="entry name" value="PPIase_dom_sf"/>
</dbReference>
<feature type="domain" description="PpiC" evidence="12">
    <location>
        <begin position="354"/>
        <end position="460"/>
    </location>
</feature>
<protein>
    <recommendedName>
        <fullName evidence="9">Periplasmic chaperone PpiD</fullName>
    </recommendedName>
    <alternativeName>
        <fullName evidence="10">Periplasmic folding chaperone</fullName>
    </alternativeName>
</protein>
<keyword evidence="5" id="KW-1133">Transmembrane helix</keyword>
<name>A0ABW3N3L9_9FLAO</name>
<evidence type="ECO:0000256" key="9">
    <source>
        <dbReference type="ARBA" id="ARBA00040743"/>
    </source>
</evidence>
<proteinExistence type="inferred from homology"/>
<comment type="subcellular location">
    <subcellularLocation>
        <location evidence="1">Cell inner membrane</location>
        <topology evidence="1">Single-pass type II membrane protein</topology>
        <orientation evidence="1">Periplasmic side</orientation>
    </subcellularLocation>
</comment>
<evidence type="ECO:0000256" key="10">
    <source>
        <dbReference type="ARBA" id="ARBA00042775"/>
    </source>
</evidence>
<keyword evidence="3" id="KW-0997">Cell inner membrane</keyword>
<sequence>MAVLNKIRQRSLVLILVIALALFAFVIGDVFRNLDGNGATGDVVATVNGQDIKREPFMLAVQNQQQRVGPNASDTQIKNQVYNQELERIIMSTEYDKLGLSVEQDKMRELLKNNFNSYPEFQNQDSIFDVNRMNAFIANLKDIAPQPAPLSTFSINYAQWTNNEQALASNALRQQYYNLIKAGVNSTLAEAEREYLKDAESVDVKYVQIPFSSIPDSTITVSESDIKAYMKKNKKAYTVDQTREVLFVEFREDASTEDEDALKAELLALRSDKVEYNEVSKSTDTVLGFDNAKNIETFVNSNSDLKYVEAYSRLSQLGDAKDGLAETEVGGYFGPYKDNGYYKYSKVLDKAVKPDSVKVRHILIPYAGATSAAADVTKTTEEAKKTADSILGVVKNNRSKFVDLLDLSSDKVSNEKEGVIEFTYNQGFAPEFKSYSFDNSKGDIDVVETSFGYHIIEILDQSGFNETLKLATVARKIEPSEKTIDDVFNAKQKFEIAVESGDFTALAEERNLAVKPVTFKELDENIPGVGSQRQVVRWAFNDDTEVGDYKSFPVAGLGFIVVQLVDINEEGLMDMENAKVPVSIAVRKEKKAEMIKNKISGSTLADIASNQGQTVKTANGVKTANTTLTGAGAEPKVVGAAVGLQQGQVSKPIVGNSGVYVIEVTKRNEATKLENYAAILARLNNARKNTVQSKVYTALQESAEIEDNRAKTVY</sequence>
<dbReference type="InterPro" id="IPR052029">
    <property type="entry name" value="PpiD_chaperone"/>
</dbReference>
<dbReference type="Pfam" id="PF13623">
    <property type="entry name" value="SurA_N_2"/>
    <property type="match status" value="1"/>
</dbReference>
<evidence type="ECO:0000256" key="2">
    <source>
        <dbReference type="ARBA" id="ARBA00022475"/>
    </source>
</evidence>
<dbReference type="RefSeq" id="WP_386127739.1">
    <property type="nucleotide sequence ID" value="NZ_JBHTJL010000009.1"/>
</dbReference>
<evidence type="ECO:0000256" key="5">
    <source>
        <dbReference type="ARBA" id="ARBA00022989"/>
    </source>
</evidence>
<evidence type="ECO:0000256" key="1">
    <source>
        <dbReference type="ARBA" id="ARBA00004382"/>
    </source>
</evidence>
<dbReference type="EMBL" id="JBHTJL010000009">
    <property type="protein sequence ID" value="MFD1062149.1"/>
    <property type="molecule type" value="Genomic_DNA"/>
</dbReference>
<evidence type="ECO:0000259" key="12">
    <source>
        <dbReference type="PROSITE" id="PS50198"/>
    </source>
</evidence>
<evidence type="ECO:0000313" key="14">
    <source>
        <dbReference type="Proteomes" id="UP001597013"/>
    </source>
</evidence>
<dbReference type="InterPro" id="IPR027304">
    <property type="entry name" value="Trigger_fact/SurA_dom_sf"/>
</dbReference>
<gene>
    <name evidence="13" type="ORF">ACFQ1Q_02730</name>
</gene>
<keyword evidence="2" id="KW-1003">Cell membrane</keyword>
<organism evidence="13 14">
    <name type="scientific">Winogradskyella litorisediminis</name>
    <dbReference type="NCBI Taxonomy" id="1156618"/>
    <lineage>
        <taxon>Bacteria</taxon>
        <taxon>Pseudomonadati</taxon>
        <taxon>Bacteroidota</taxon>
        <taxon>Flavobacteriia</taxon>
        <taxon>Flavobacteriales</taxon>
        <taxon>Flavobacteriaceae</taxon>
        <taxon>Winogradskyella</taxon>
    </lineage>
</organism>
<evidence type="ECO:0000256" key="7">
    <source>
        <dbReference type="ARBA" id="ARBA00023186"/>
    </source>
</evidence>
<dbReference type="Pfam" id="PF13616">
    <property type="entry name" value="Rotamase_3"/>
    <property type="match status" value="1"/>
</dbReference>
<accession>A0ABW3N3L9</accession>
<keyword evidence="4" id="KW-0812">Transmembrane</keyword>
<dbReference type="InterPro" id="IPR000297">
    <property type="entry name" value="PPIase_PpiC"/>
</dbReference>
<keyword evidence="7" id="KW-0143">Chaperone</keyword>
<comment type="caution">
    <text evidence="13">The sequence shown here is derived from an EMBL/GenBank/DDBJ whole genome shotgun (WGS) entry which is preliminary data.</text>
</comment>
<evidence type="ECO:0000256" key="3">
    <source>
        <dbReference type="ARBA" id="ARBA00022519"/>
    </source>
</evidence>
<evidence type="ECO:0000256" key="11">
    <source>
        <dbReference type="PROSITE-ProRule" id="PRU00278"/>
    </source>
</evidence>
<evidence type="ECO:0000256" key="6">
    <source>
        <dbReference type="ARBA" id="ARBA00023136"/>
    </source>
</evidence>
<reference evidence="14" key="1">
    <citation type="journal article" date="2019" name="Int. J. Syst. Evol. Microbiol.">
        <title>The Global Catalogue of Microorganisms (GCM) 10K type strain sequencing project: providing services to taxonomists for standard genome sequencing and annotation.</title>
        <authorList>
            <consortium name="The Broad Institute Genomics Platform"/>
            <consortium name="The Broad Institute Genome Sequencing Center for Infectious Disease"/>
            <person name="Wu L."/>
            <person name="Ma J."/>
        </authorList>
    </citation>
    <scope>NUCLEOTIDE SEQUENCE [LARGE SCALE GENOMIC DNA]</scope>
    <source>
        <strain evidence="14">CCUG 62215</strain>
    </source>
</reference>
<keyword evidence="14" id="KW-1185">Reference proteome</keyword>
<dbReference type="PANTHER" id="PTHR47529:SF1">
    <property type="entry name" value="PERIPLASMIC CHAPERONE PPID"/>
    <property type="match status" value="1"/>
</dbReference>
<dbReference type="Gene3D" id="3.10.50.40">
    <property type="match status" value="2"/>
</dbReference>
<dbReference type="SUPFAM" id="SSF109998">
    <property type="entry name" value="Triger factor/SurA peptide-binding domain-like"/>
    <property type="match status" value="1"/>
</dbReference>
<keyword evidence="11" id="KW-0697">Rotamase</keyword>
<dbReference type="PROSITE" id="PS50198">
    <property type="entry name" value="PPIC_PPIASE_2"/>
    <property type="match status" value="1"/>
</dbReference>
<keyword evidence="6" id="KW-0472">Membrane</keyword>
<evidence type="ECO:0000256" key="8">
    <source>
        <dbReference type="ARBA" id="ARBA00038408"/>
    </source>
</evidence>